<feature type="domain" description="ABC transmembrane type-1" evidence="8">
    <location>
        <begin position="77"/>
        <end position="258"/>
    </location>
</feature>
<reference evidence="9" key="2">
    <citation type="submission" date="2021-04" db="EMBL/GenBank/DDBJ databases">
        <authorList>
            <person name="Gilroy R."/>
        </authorList>
    </citation>
    <scope>NUCLEOTIDE SEQUENCE</scope>
    <source>
        <strain evidence="9">CHK195-9823</strain>
    </source>
</reference>
<evidence type="ECO:0000256" key="7">
    <source>
        <dbReference type="RuleBase" id="RU363032"/>
    </source>
</evidence>
<evidence type="ECO:0000259" key="8">
    <source>
        <dbReference type="PROSITE" id="PS50928"/>
    </source>
</evidence>
<comment type="caution">
    <text evidence="9">The sequence shown here is derived from an EMBL/GenBank/DDBJ whole genome shotgun (WGS) entry which is preliminary data.</text>
</comment>
<keyword evidence="6 7" id="KW-0472">Membrane</keyword>
<feature type="transmembrane region" description="Helical" evidence="7">
    <location>
        <begin position="233"/>
        <end position="257"/>
    </location>
</feature>
<dbReference type="AlphaFoldDB" id="A0A9D1PCE7"/>
<dbReference type="Gene3D" id="1.10.3720.10">
    <property type="entry name" value="MetI-like"/>
    <property type="match status" value="1"/>
</dbReference>
<dbReference type="Proteomes" id="UP000886814">
    <property type="component" value="Unassembled WGS sequence"/>
</dbReference>
<keyword evidence="4 7" id="KW-0812">Transmembrane</keyword>
<feature type="transmembrane region" description="Helical" evidence="7">
    <location>
        <begin position="184"/>
        <end position="213"/>
    </location>
</feature>
<feature type="transmembrane region" description="Helical" evidence="7">
    <location>
        <begin position="21"/>
        <end position="40"/>
    </location>
</feature>
<dbReference type="InterPro" id="IPR000515">
    <property type="entry name" value="MetI-like"/>
</dbReference>
<reference evidence="9" key="1">
    <citation type="journal article" date="2021" name="PeerJ">
        <title>Extensive microbial diversity within the chicken gut microbiome revealed by metagenomics and culture.</title>
        <authorList>
            <person name="Gilroy R."/>
            <person name="Ravi A."/>
            <person name="Getino M."/>
            <person name="Pursley I."/>
            <person name="Horton D.L."/>
            <person name="Alikhan N.F."/>
            <person name="Baker D."/>
            <person name="Gharbi K."/>
            <person name="Hall N."/>
            <person name="Watson M."/>
            <person name="Adriaenssens E.M."/>
            <person name="Foster-Nyarko E."/>
            <person name="Jarju S."/>
            <person name="Secka A."/>
            <person name="Antonio M."/>
            <person name="Oren A."/>
            <person name="Chaudhuri R.R."/>
            <person name="La Ragione R."/>
            <person name="Hildebrand F."/>
            <person name="Pallen M.J."/>
        </authorList>
    </citation>
    <scope>NUCLEOTIDE SEQUENCE</scope>
    <source>
        <strain evidence="9">CHK195-9823</strain>
    </source>
</reference>
<name>A0A9D1PCE7_9FIRM</name>
<evidence type="ECO:0000313" key="10">
    <source>
        <dbReference type="Proteomes" id="UP000886814"/>
    </source>
</evidence>
<evidence type="ECO:0000256" key="2">
    <source>
        <dbReference type="ARBA" id="ARBA00022448"/>
    </source>
</evidence>
<evidence type="ECO:0000256" key="6">
    <source>
        <dbReference type="ARBA" id="ARBA00023136"/>
    </source>
</evidence>
<feature type="transmembrane region" description="Helical" evidence="7">
    <location>
        <begin position="85"/>
        <end position="105"/>
    </location>
</feature>
<gene>
    <name evidence="9" type="ORF">H9747_06705</name>
</gene>
<keyword evidence="5 7" id="KW-1133">Transmembrane helix</keyword>
<dbReference type="PANTHER" id="PTHR30151:SF19">
    <property type="entry name" value="ABC TRANSPORTER PERMEASE"/>
    <property type="match status" value="1"/>
</dbReference>
<comment type="subcellular location">
    <subcellularLocation>
        <location evidence="1 7">Cell membrane</location>
        <topology evidence="1 7">Multi-pass membrane protein</topology>
    </subcellularLocation>
</comment>
<evidence type="ECO:0000256" key="5">
    <source>
        <dbReference type="ARBA" id="ARBA00022989"/>
    </source>
</evidence>
<proteinExistence type="inferred from homology"/>
<dbReference type="InterPro" id="IPR035906">
    <property type="entry name" value="MetI-like_sf"/>
</dbReference>
<protein>
    <submittedName>
        <fullName evidence="9">ABC transporter permease</fullName>
    </submittedName>
</protein>
<dbReference type="CDD" id="cd06261">
    <property type="entry name" value="TM_PBP2"/>
    <property type="match status" value="1"/>
</dbReference>
<feature type="transmembrane region" description="Helical" evidence="7">
    <location>
        <begin position="117"/>
        <end position="136"/>
    </location>
</feature>
<dbReference type="GO" id="GO:0055085">
    <property type="term" value="P:transmembrane transport"/>
    <property type="evidence" value="ECO:0007669"/>
    <property type="project" value="InterPro"/>
</dbReference>
<organism evidence="9 10">
    <name type="scientific">Candidatus Blautia stercorigallinarum</name>
    <dbReference type="NCBI Taxonomy" id="2838501"/>
    <lineage>
        <taxon>Bacteria</taxon>
        <taxon>Bacillati</taxon>
        <taxon>Bacillota</taxon>
        <taxon>Clostridia</taxon>
        <taxon>Lachnospirales</taxon>
        <taxon>Lachnospiraceae</taxon>
        <taxon>Blautia</taxon>
    </lineage>
</organism>
<comment type="similarity">
    <text evidence="7">Belongs to the binding-protein-dependent transport system permease family.</text>
</comment>
<accession>A0A9D1PCE7</accession>
<evidence type="ECO:0000256" key="1">
    <source>
        <dbReference type="ARBA" id="ARBA00004651"/>
    </source>
</evidence>
<keyword evidence="2 7" id="KW-0813">Transport</keyword>
<evidence type="ECO:0000256" key="4">
    <source>
        <dbReference type="ARBA" id="ARBA00022692"/>
    </source>
</evidence>
<evidence type="ECO:0000256" key="3">
    <source>
        <dbReference type="ARBA" id="ARBA00022475"/>
    </source>
</evidence>
<feature type="transmembrane region" description="Helical" evidence="7">
    <location>
        <begin position="142"/>
        <end position="163"/>
    </location>
</feature>
<dbReference type="SUPFAM" id="SSF161098">
    <property type="entry name" value="MetI-like"/>
    <property type="match status" value="1"/>
</dbReference>
<dbReference type="EMBL" id="DXIQ01000039">
    <property type="protein sequence ID" value="HIV38677.1"/>
    <property type="molecule type" value="Genomic_DNA"/>
</dbReference>
<evidence type="ECO:0000313" key="9">
    <source>
        <dbReference type="EMBL" id="HIV38677.1"/>
    </source>
</evidence>
<dbReference type="PROSITE" id="PS50928">
    <property type="entry name" value="ABC_TM1"/>
    <property type="match status" value="1"/>
</dbReference>
<keyword evidence="3" id="KW-1003">Cell membrane</keyword>
<dbReference type="GO" id="GO:0005886">
    <property type="term" value="C:plasma membrane"/>
    <property type="evidence" value="ECO:0007669"/>
    <property type="project" value="UniProtKB-SubCell"/>
</dbReference>
<sequence length="268" mass="29724">MKNSDPVSQRQKKYLLAIRRNSILIQVSRILLFVFFVGIWEISARTGLIDSFIFSSPGQILEKMKEMLLDHTLIDHVSITLLETLISFALVTVLGIGCGVLLWAFPRLSLILEPYLVVLNSLPKSALAPLLIVWLGSNMKTIVLAGISVAVFGAVMNLYTGFCETDPDKLKLIRTFGGTKKDELLKVILPGSVPLILSVMKVNIGLSLIGIVIGEMIGSKRGLGYLIIYSSQVFQLTTMIMAIVILCVMAILLYALINFLQWIYKKHI</sequence>
<dbReference type="Pfam" id="PF00528">
    <property type="entry name" value="BPD_transp_1"/>
    <property type="match status" value="1"/>
</dbReference>
<dbReference type="PANTHER" id="PTHR30151">
    <property type="entry name" value="ALKANE SULFONATE ABC TRANSPORTER-RELATED, MEMBRANE SUBUNIT"/>
    <property type="match status" value="1"/>
</dbReference>